<dbReference type="KEGG" id="awd:AWOD_II_0392"/>
<reference evidence="10" key="1">
    <citation type="submission" date="2014-09" db="EMBL/GenBank/DDBJ databases">
        <authorList>
            <person name="Hjerde E."/>
        </authorList>
    </citation>
    <scope>NUCLEOTIDE SEQUENCE [LARGE SCALE GENOMIC DNA]</scope>
    <source>
        <strain evidence="10">06/09/139</strain>
    </source>
</reference>
<evidence type="ECO:0000256" key="3">
    <source>
        <dbReference type="ARBA" id="ARBA00029447"/>
    </source>
</evidence>
<dbReference type="PANTHER" id="PTHR32089:SF120">
    <property type="entry name" value="METHYL-ACCEPTING CHEMOTAXIS PROTEIN TLPQ"/>
    <property type="match status" value="1"/>
</dbReference>
<dbReference type="GO" id="GO:0006935">
    <property type="term" value="P:chemotaxis"/>
    <property type="evidence" value="ECO:0007669"/>
    <property type="project" value="UniProtKB-ARBA"/>
</dbReference>
<dbReference type="PANTHER" id="PTHR32089">
    <property type="entry name" value="METHYL-ACCEPTING CHEMOTAXIS PROTEIN MCPB"/>
    <property type="match status" value="1"/>
</dbReference>
<gene>
    <name evidence="9" type="ORF">AWOD_II_0392</name>
</gene>
<evidence type="ECO:0000259" key="7">
    <source>
        <dbReference type="PROSITE" id="PS50111"/>
    </source>
</evidence>
<dbReference type="PATRIC" id="fig|80852.17.peg.3152"/>
<dbReference type="GO" id="GO:0016020">
    <property type="term" value="C:membrane"/>
    <property type="evidence" value="ECO:0007669"/>
    <property type="project" value="UniProtKB-SubCell"/>
</dbReference>
<name>A0A090K017_9GAMM</name>
<feature type="domain" description="HAMP" evidence="8">
    <location>
        <begin position="377"/>
        <end position="431"/>
    </location>
</feature>
<dbReference type="CDD" id="cd06225">
    <property type="entry name" value="HAMP"/>
    <property type="match status" value="1"/>
</dbReference>
<sequence length="708" mass="77634">MILHSIRWKISLITGCVLLLVAGIMAFVSIRSSFTTQQQVSNEALSILTSKAEQTLSLAAKNQASKVHNVFNSANVDAQIILHQIYGLQDQFNENDIDSDTLRESLVTLLHKHTVRLQNYLGIYVVFEPNKLDGEDKFFANFSEYGSNESGRFSTYYAHDNSEIVSEILIEDDLLDTELESNGHPVNSWYSCSITYSSACILQPYIDTISGKEQLMTSVTLPILKNNKAIGTVGIDIKLDQIASFITQVDNYFAQGQGSAILVDEDGYIIADDSGQQGINVRFDSRYPKLAQYLSNKSAFSPTWSDDSLSIGSEIILNQHQTWTLVLDIPKSYVLADVGKLDSISDQLMRDSGRTFILTSILIVSFFGFTSSWFIGVRIASPLQNLARRFQEIANGDGDLTQRLESTRKDELGAVADGFNLFLERLQGTISQLVTHVNDAGSMAKKTQKLSHNSHDEIVKQGNEVDAVATGSAHLSSIAQQVATYANDASIAVDVTQESAESGKRVVEETGLAISQLAQQISESVPIANQLAKDSDNIDSILQVIQQIAEQTNLLALNAAIEAARAGEGGRGFAVVADEVRVLASRTQESIVQIQQVISTLQSGTNKVVSAIQSGNDKATQVHEISQQAEEALEAILREVEQIRSMNSQITDSSLEQRDVALQLDSSIQRIREISTELNSDAKASSEMSEEMSQLSEKQQQLIGNFKV</sequence>
<accession>A0A090K017</accession>
<dbReference type="PROSITE" id="PS50111">
    <property type="entry name" value="CHEMOTAXIS_TRANSDUC_2"/>
    <property type="match status" value="1"/>
</dbReference>
<dbReference type="OrthoDB" id="2489132at2"/>
<dbReference type="FunFam" id="1.10.287.950:FF:000001">
    <property type="entry name" value="Methyl-accepting chemotaxis sensory transducer"/>
    <property type="match status" value="1"/>
</dbReference>
<evidence type="ECO:0000256" key="1">
    <source>
        <dbReference type="ARBA" id="ARBA00004370"/>
    </source>
</evidence>
<keyword evidence="6" id="KW-0472">Membrane</keyword>
<evidence type="ECO:0000256" key="5">
    <source>
        <dbReference type="SAM" id="MobiDB-lite"/>
    </source>
</evidence>
<dbReference type="GeneID" id="28542641"/>
<feature type="compositionally biased region" description="Low complexity" evidence="5">
    <location>
        <begin position="682"/>
        <end position="702"/>
    </location>
</feature>
<dbReference type="GO" id="GO:0007165">
    <property type="term" value="P:signal transduction"/>
    <property type="evidence" value="ECO:0007669"/>
    <property type="project" value="UniProtKB-KW"/>
</dbReference>
<evidence type="ECO:0000313" key="10">
    <source>
        <dbReference type="Proteomes" id="UP000032427"/>
    </source>
</evidence>
<feature type="domain" description="Methyl-accepting transducer" evidence="7">
    <location>
        <begin position="436"/>
        <end position="672"/>
    </location>
</feature>
<feature type="region of interest" description="Disordered" evidence="5">
    <location>
        <begin position="679"/>
        <end position="708"/>
    </location>
</feature>
<dbReference type="HOGENOM" id="CLU_000445_107_19_6"/>
<keyword evidence="10" id="KW-1185">Reference proteome</keyword>
<evidence type="ECO:0000259" key="8">
    <source>
        <dbReference type="PROSITE" id="PS50885"/>
    </source>
</evidence>
<evidence type="ECO:0000256" key="6">
    <source>
        <dbReference type="SAM" id="Phobius"/>
    </source>
</evidence>
<dbReference type="Pfam" id="PF00672">
    <property type="entry name" value="HAMP"/>
    <property type="match status" value="1"/>
</dbReference>
<keyword evidence="2 4" id="KW-0807">Transducer</keyword>
<evidence type="ECO:0000256" key="4">
    <source>
        <dbReference type="PROSITE-ProRule" id="PRU00284"/>
    </source>
</evidence>
<dbReference type="AlphaFoldDB" id="A0A090K017"/>
<dbReference type="EMBL" id="LN554847">
    <property type="protein sequence ID" value="CED57038.1"/>
    <property type="molecule type" value="Genomic_DNA"/>
</dbReference>
<organism evidence="9 10">
    <name type="scientific">Aliivibrio wodanis</name>
    <dbReference type="NCBI Taxonomy" id="80852"/>
    <lineage>
        <taxon>Bacteria</taxon>
        <taxon>Pseudomonadati</taxon>
        <taxon>Pseudomonadota</taxon>
        <taxon>Gammaproteobacteria</taxon>
        <taxon>Vibrionales</taxon>
        <taxon>Vibrionaceae</taxon>
        <taxon>Aliivibrio</taxon>
    </lineage>
</organism>
<dbReference type="Proteomes" id="UP000032427">
    <property type="component" value="Chromosome 2"/>
</dbReference>
<dbReference type="InterPro" id="IPR004089">
    <property type="entry name" value="MCPsignal_dom"/>
</dbReference>
<dbReference type="STRING" id="80852.AWOD_II_0392"/>
<dbReference type="Pfam" id="PF22673">
    <property type="entry name" value="MCP-like_PDC_1"/>
    <property type="match status" value="1"/>
</dbReference>
<dbReference type="SMART" id="SM00304">
    <property type="entry name" value="HAMP"/>
    <property type="match status" value="1"/>
</dbReference>
<dbReference type="Pfam" id="PF00015">
    <property type="entry name" value="MCPsignal"/>
    <property type="match status" value="1"/>
</dbReference>
<dbReference type="InterPro" id="IPR003660">
    <property type="entry name" value="HAMP_dom"/>
</dbReference>
<protein>
    <submittedName>
        <fullName evidence="9">Methyl-accepting chemotaxis protein</fullName>
    </submittedName>
</protein>
<keyword evidence="6" id="KW-1133">Transmembrane helix</keyword>
<feature type="transmembrane region" description="Helical" evidence="6">
    <location>
        <begin position="356"/>
        <end position="380"/>
    </location>
</feature>
<comment type="subcellular location">
    <subcellularLocation>
        <location evidence="1">Membrane</location>
    </subcellularLocation>
</comment>
<dbReference type="Gene3D" id="1.10.287.950">
    <property type="entry name" value="Methyl-accepting chemotaxis protein"/>
    <property type="match status" value="1"/>
</dbReference>
<keyword evidence="6" id="KW-0812">Transmembrane</keyword>
<evidence type="ECO:0000256" key="2">
    <source>
        <dbReference type="ARBA" id="ARBA00023224"/>
    </source>
</evidence>
<dbReference type="Gene3D" id="6.10.340.10">
    <property type="match status" value="1"/>
</dbReference>
<dbReference type="SMART" id="SM00283">
    <property type="entry name" value="MA"/>
    <property type="match status" value="1"/>
</dbReference>
<dbReference type="CDD" id="cd12913">
    <property type="entry name" value="PDC1_MCP_like"/>
    <property type="match status" value="1"/>
</dbReference>
<comment type="similarity">
    <text evidence="3">Belongs to the methyl-accepting chemotaxis (MCP) protein family.</text>
</comment>
<dbReference type="CDD" id="cd11386">
    <property type="entry name" value="MCP_signal"/>
    <property type="match status" value="1"/>
</dbReference>
<evidence type="ECO:0000313" key="9">
    <source>
        <dbReference type="EMBL" id="CED57038.1"/>
    </source>
</evidence>
<dbReference type="PROSITE" id="PS50885">
    <property type="entry name" value="HAMP"/>
    <property type="match status" value="1"/>
</dbReference>
<dbReference type="SUPFAM" id="SSF58104">
    <property type="entry name" value="Methyl-accepting chemotaxis protein (MCP) signaling domain"/>
    <property type="match status" value="1"/>
</dbReference>
<proteinExistence type="inferred from homology"/>
<dbReference type="Gene3D" id="3.30.450.20">
    <property type="entry name" value="PAS domain"/>
    <property type="match status" value="1"/>
</dbReference>